<dbReference type="AlphaFoldDB" id="A0A3P6T526"/>
<gene>
    <name evidence="1" type="ORF">DILT_LOCUS3078</name>
</gene>
<dbReference type="SUPFAM" id="SSF117281">
    <property type="entry name" value="Kelch motif"/>
    <property type="match status" value="1"/>
</dbReference>
<dbReference type="EMBL" id="UYRU01043086">
    <property type="protein sequence ID" value="VDK80157.1"/>
    <property type="molecule type" value="Genomic_DNA"/>
</dbReference>
<dbReference type="InterPro" id="IPR015915">
    <property type="entry name" value="Kelch-typ_b-propeller"/>
</dbReference>
<organism evidence="1 2">
    <name type="scientific">Dibothriocephalus latus</name>
    <name type="common">Fish tapeworm</name>
    <name type="synonym">Diphyllobothrium latum</name>
    <dbReference type="NCBI Taxonomy" id="60516"/>
    <lineage>
        <taxon>Eukaryota</taxon>
        <taxon>Metazoa</taxon>
        <taxon>Spiralia</taxon>
        <taxon>Lophotrochozoa</taxon>
        <taxon>Platyhelminthes</taxon>
        <taxon>Cestoda</taxon>
        <taxon>Eucestoda</taxon>
        <taxon>Diphyllobothriidea</taxon>
        <taxon>Diphyllobothriidae</taxon>
        <taxon>Dibothriocephalus</taxon>
    </lineage>
</organism>
<keyword evidence="2" id="KW-1185">Reference proteome</keyword>
<dbReference type="Gene3D" id="2.120.10.80">
    <property type="entry name" value="Kelch-type beta propeller"/>
    <property type="match status" value="1"/>
</dbReference>
<protein>
    <submittedName>
        <fullName evidence="1">Uncharacterized protein</fullName>
    </submittedName>
</protein>
<evidence type="ECO:0000313" key="2">
    <source>
        <dbReference type="Proteomes" id="UP000281553"/>
    </source>
</evidence>
<reference evidence="1 2" key="1">
    <citation type="submission" date="2018-11" db="EMBL/GenBank/DDBJ databases">
        <authorList>
            <consortium name="Pathogen Informatics"/>
        </authorList>
    </citation>
    <scope>NUCLEOTIDE SEQUENCE [LARGE SCALE GENOMIC DNA]</scope>
</reference>
<evidence type="ECO:0000313" key="1">
    <source>
        <dbReference type="EMBL" id="VDK80157.1"/>
    </source>
</evidence>
<accession>A0A3P6T526</accession>
<dbReference type="Proteomes" id="UP000281553">
    <property type="component" value="Unassembled WGS sequence"/>
</dbReference>
<name>A0A3P6T526_DIBLA</name>
<proteinExistence type="predicted"/>
<sequence length="115" mass="12715">MAYGLLNPLSSTSPLFLFFAHAAMEESIFVIGGQPSQQTGSTRVDEFMVKERRWYQRAPLAVGRQDHAAAIVRVGSVDRVGAEKSLVGIFGGSFEQGNDWSRITSCELYEVSQDR</sequence>